<evidence type="ECO:0000313" key="3">
    <source>
        <dbReference type="Proteomes" id="UP000198287"/>
    </source>
</evidence>
<proteinExistence type="predicted"/>
<reference evidence="2 3" key="1">
    <citation type="submission" date="2015-12" db="EMBL/GenBank/DDBJ databases">
        <title>The genome of Folsomia candida.</title>
        <authorList>
            <person name="Faddeeva A."/>
            <person name="Derks M.F."/>
            <person name="Anvar Y."/>
            <person name="Smit S."/>
            <person name="Van Straalen N."/>
            <person name="Roelofs D."/>
        </authorList>
    </citation>
    <scope>NUCLEOTIDE SEQUENCE [LARGE SCALE GENOMIC DNA]</scope>
    <source>
        <strain evidence="2 3">VU population</strain>
        <tissue evidence="2">Whole body</tissue>
    </source>
</reference>
<accession>A0A226DD07</accession>
<feature type="region of interest" description="Disordered" evidence="1">
    <location>
        <begin position="20"/>
        <end position="43"/>
    </location>
</feature>
<dbReference type="Proteomes" id="UP000198287">
    <property type="component" value="Unassembled WGS sequence"/>
</dbReference>
<evidence type="ECO:0000256" key="1">
    <source>
        <dbReference type="SAM" id="MobiDB-lite"/>
    </source>
</evidence>
<keyword evidence="3" id="KW-1185">Reference proteome</keyword>
<protein>
    <submittedName>
        <fullName evidence="2">Uncharacterized protein</fullName>
    </submittedName>
</protein>
<comment type="caution">
    <text evidence="2">The sequence shown here is derived from an EMBL/GenBank/DDBJ whole genome shotgun (WGS) entry which is preliminary data.</text>
</comment>
<organism evidence="2 3">
    <name type="scientific">Folsomia candida</name>
    <name type="common">Springtail</name>
    <dbReference type="NCBI Taxonomy" id="158441"/>
    <lineage>
        <taxon>Eukaryota</taxon>
        <taxon>Metazoa</taxon>
        <taxon>Ecdysozoa</taxon>
        <taxon>Arthropoda</taxon>
        <taxon>Hexapoda</taxon>
        <taxon>Collembola</taxon>
        <taxon>Entomobryomorpha</taxon>
        <taxon>Isotomoidea</taxon>
        <taxon>Isotomidae</taxon>
        <taxon>Proisotominae</taxon>
        <taxon>Folsomia</taxon>
    </lineage>
</organism>
<evidence type="ECO:0000313" key="2">
    <source>
        <dbReference type="EMBL" id="OXA43412.1"/>
    </source>
</evidence>
<gene>
    <name evidence="2" type="ORF">Fcan01_21743</name>
</gene>
<sequence>MKARTSALIGIGMSRYRTIGNRNGTERNGPLFRKKKSGNPDFGTVQANVPISSGRYRDRDPLMLLQDKLCINETSNATLIFFIKKSGHSVPNRQFSVRYRFGKIIGTVRDGIRTWLRESVRDGKTQSVQRSDRVVPIPYRSEHWRGPALNFGKKLLAVAGPDFGRDAWSGVVQPAHVNKYLLTCTLRDSDKACRFVDQYRKACIPDWKAKFAEFAVGNIVLTRFNNASYKIL</sequence>
<dbReference type="EMBL" id="LNIX01000022">
    <property type="protein sequence ID" value="OXA43412.1"/>
    <property type="molecule type" value="Genomic_DNA"/>
</dbReference>
<dbReference type="AlphaFoldDB" id="A0A226DD07"/>
<name>A0A226DD07_FOLCA</name>